<protein>
    <submittedName>
        <fullName evidence="1">Uncharacterized protein</fullName>
    </submittedName>
</protein>
<keyword evidence="1" id="KW-0614">Plasmid</keyword>
<proteinExistence type="predicted"/>
<accession>A0A679JF95</accession>
<sequence>MKRLPMVEDEEPAQTPVRYAGPIQVQTDIATRQVAMVLFQLLPKVAMRNEELLHTISDIIVEKMDAYYRQAQIVAVCKPSGTA</sequence>
<evidence type="ECO:0000313" key="1">
    <source>
        <dbReference type="EMBL" id="CAA2137485.1"/>
    </source>
</evidence>
<reference evidence="1" key="1">
    <citation type="submission" date="2019-12" db="EMBL/GenBank/DDBJ databases">
        <authorList>
            <person name="Cremers G."/>
        </authorList>
    </citation>
    <scope>NUCLEOTIDE SEQUENCE</scope>
    <source>
        <strain evidence="1">Mbul2</strain>
        <plasmid evidence="1">1</plasmid>
    </source>
</reference>
<dbReference type="RefSeq" id="WP_339159252.1">
    <property type="nucleotide sequence ID" value="NZ_LR743510.1"/>
</dbReference>
<dbReference type="AlphaFoldDB" id="A0A679JF95"/>
<name>A0A679JF95_9HYPH</name>
<organism evidence="1">
    <name type="scientific">Methylobacterium bullatum</name>
    <dbReference type="NCBI Taxonomy" id="570505"/>
    <lineage>
        <taxon>Bacteria</taxon>
        <taxon>Pseudomonadati</taxon>
        <taxon>Pseudomonadota</taxon>
        <taxon>Alphaproteobacteria</taxon>
        <taxon>Hyphomicrobiales</taxon>
        <taxon>Methylobacteriaceae</taxon>
        <taxon>Methylobacterium</taxon>
    </lineage>
</organism>
<gene>
    <name evidence="1" type="ORF">MBLL_00681</name>
</gene>
<geneLocation type="plasmid" evidence="1">
    <name>1</name>
</geneLocation>
<dbReference type="EMBL" id="LR743510">
    <property type="protein sequence ID" value="CAA2137485.1"/>
    <property type="molecule type" value="Genomic_DNA"/>
</dbReference>